<sequence length="130" mass="13827">MPTSPTQPPWACTGASSVRIAMLSCMAFDGTVDYSEEDGRSCDDDNDIDAKFLHVTAPPLDPEDGTAGWWIEEDVCLYLSAGDCGGRHRSVGREAGVGRLKHCSPVTGHGEADSFGTPTQDISKIAKVLI</sequence>
<dbReference type="Proteomes" id="UP001396898">
    <property type="component" value="Unassembled WGS sequence"/>
</dbReference>
<gene>
    <name evidence="1" type="ORF">PG991_002626</name>
</gene>
<evidence type="ECO:0000313" key="1">
    <source>
        <dbReference type="EMBL" id="KAK8033228.1"/>
    </source>
</evidence>
<comment type="caution">
    <text evidence="1">The sequence shown here is derived from an EMBL/GenBank/DDBJ whole genome shotgun (WGS) entry which is preliminary data.</text>
</comment>
<name>A0ABR1SIB2_9PEZI</name>
<accession>A0ABR1SIB2</accession>
<protein>
    <submittedName>
        <fullName evidence="1">Uncharacterized protein</fullName>
    </submittedName>
</protein>
<organism evidence="1 2">
    <name type="scientific">Apiospora marii</name>
    <dbReference type="NCBI Taxonomy" id="335849"/>
    <lineage>
        <taxon>Eukaryota</taxon>
        <taxon>Fungi</taxon>
        <taxon>Dikarya</taxon>
        <taxon>Ascomycota</taxon>
        <taxon>Pezizomycotina</taxon>
        <taxon>Sordariomycetes</taxon>
        <taxon>Xylariomycetidae</taxon>
        <taxon>Amphisphaeriales</taxon>
        <taxon>Apiosporaceae</taxon>
        <taxon>Apiospora</taxon>
    </lineage>
</organism>
<reference evidence="1 2" key="1">
    <citation type="submission" date="2023-01" db="EMBL/GenBank/DDBJ databases">
        <title>Analysis of 21 Apiospora genomes using comparative genomics revels a genus with tremendous synthesis potential of carbohydrate active enzymes and secondary metabolites.</title>
        <authorList>
            <person name="Sorensen T."/>
        </authorList>
    </citation>
    <scope>NUCLEOTIDE SEQUENCE [LARGE SCALE GENOMIC DNA]</scope>
    <source>
        <strain evidence="1 2">CBS 20057</strain>
    </source>
</reference>
<proteinExistence type="predicted"/>
<keyword evidence="2" id="KW-1185">Reference proteome</keyword>
<evidence type="ECO:0000313" key="2">
    <source>
        <dbReference type="Proteomes" id="UP001396898"/>
    </source>
</evidence>
<dbReference type="EMBL" id="JAQQWI010000006">
    <property type="protein sequence ID" value="KAK8033228.1"/>
    <property type="molecule type" value="Genomic_DNA"/>
</dbReference>